<proteinExistence type="predicted"/>
<evidence type="ECO:0000313" key="4">
    <source>
        <dbReference type="Proteomes" id="UP000521943"/>
    </source>
</evidence>
<protein>
    <recommendedName>
        <fullName evidence="2">HNH nuclease domain-containing protein</fullName>
    </recommendedName>
</protein>
<feature type="domain" description="HNH nuclease" evidence="2">
    <location>
        <begin position="55"/>
        <end position="125"/>
    </location>
</feature>
<dbReference type="Pfam" id="PF13391">
    <property type="entry name" value="HNH_2"/>
    <property type="match status" value="1"/>
</dbReference>
<reference evidence="3 4" key="1">
    <citation type="submission" date="2020-07" db="EMBL/GenBank/DDBJ databases">
        <title>Comparative genomics of pyrophilous fungi reveals a link between fire events and developmental genes.</title>
        <authorList>
            <consortium name="DOE Joint Genome Institute"/>
            <person name="Steindorff A.S."/>
            <person name="Carver A."/>
            <person name="Calhoun S."/>
            <person name="Stillman K."/>
            <person name="Liu H."/>
            <person name="Lipzen A."/>
            <person name="Pangilinan J."/>
            <person name="Labutti K."/>
            <person name="Bruns T.D."/>
            <person name="Grigoriev I.V."/>
        </authorList>
    </citation>
    <scope>NUCLEOTIDE SEQUENCE [LARGE SCALE GENOMIC DNA]</scope>
    <source>
        <strain evidence="3 4">CBS 144469</strain>
    </source>
</reference>
<dbReference type="OrthoDB" id="2124139at2759"/>
<organism evidence="3 4">
    <name type="scientific">Ephemerocybe angulata</name>
    <dbReference type="NCBI Taxonomy" id="980116"/>
    <lineage>
        <taxon>Eukaryota</taxon>
        <taxon>Fungi</taxon>
        <taxon>Dikarya</taxon>
        <taxon>Basidiomycota</taxon>
        <taxon>Agaricomycotina</taxon>
        <taxon>Agaricomycetes</taxon>
        <taxon>Agaricomycetidae</taxon>
        <taxon>Agaricales</taxon>
        <taxon>Agaricineae</taxon>
        <taxon>Psathyrellaceae</taxon>
        <taxon>Ephemerocybe</taxon>
    </lineage>
</organism>
<keyword evidence="4" id="KW-1185">Reference proteome</keyword>
<name>A0A8H6HNL6_9AGAR</name>
<feature type="region of interest" description="Disordered" evidence="1">
    <location>
        <begin position="278"/>
        <end position="317"/>
    </location>
</feature>
<dbReference type="EMBL" id="JACGCI010000057">
    <property type="protein sequence ID" value="KAF6750330.1"/>
    <property type="molecule type" value="Genomic_DNA"/>
</dbReference>
<accession>A0A8H6HNL6</accession>
<comment type="caution">
    <text evidence="3">The sequence shown here is derived from an EMBL/GenBank/DDBJ whole genome shotgun (WGS) entry which is preliminary data.</text>
</comment>
<feature type="compositionally biased region" description="Basic and acidic residues" evidence="1">
    <location>
        <begin position="308"/>
        <end position="317"/>
    </location>
</feature>
<dbReference type="Proteomes" id="UP000521943">
    <property type="component" value="Unassembled WGS sequence"/>
</dbReference>
<evidence type="ECO:0000259" key="2">
    <source>
        <dbReference type="Pfam" id="PF13391"/>
    </source>
</evidence>
<sequence length="317" mass="35633">MAAPLPIFQLPLQPNGPPPAYDCNDWESDTTKSSTYRGFRAGINNRDTFLGETRCVVCGVVDSAFLNDCFIIGWSTYTEKMTWSNLKTRGWIPPKVKAYPEHEPRNGVVMCPNHCAGFNEYLFFIRYVPEVQKYVFINFSNSKDYEKFHGKAVALDPRDHHAPLPTLFIIHEMRVRGFRPFEPIEQHVPDKPAWQDWILSNGVLDTASDSLKRDKPPGSARYNPHITYDDSLPALETFAPTTANTGDAPSSGQSKLAQLNADVVRDILTATRESESWKACVREGTSWEGTADENTKKYSDRVGVSEVSEPHDDPSAD</sequence>
<dbReference type="InterPro" id="IPR003615">
    <property type="entry name" value="HNH_nuc"/>
</dbReference>
<evidence type="ECO:0000313" key="3">
    <source>
        <dbReference type="EMBL" id="KAF6750330.1"/>
    </source>
</evidence>
<gene>
    <name evidence="3" type="ORF">DFP72DRAFT_512715</name>
</gene>
<evidence type="ECO:0000256" key="1">
    <source>
        <dbReference type="SAM" id="MobiDB-lite"/>
    </source>
</evidence>
<dbReference type="AlphaFoldDB" id="A0A8H6HNL6"/>